<dbReference type="InterPro" id="IPR035985">
    <property type="entry name" value="Ubiquitin-activating_enz"/>
</dbReference>
<name>A0ABV7WX45_9GAMM</name>
<dbReference type="CDD" id="cd00757">
    <property type="entry name" value="ThiF_MoeB_HesA_family"/>
    <property type="match status" value="1"/>
</dbReference>
<sequence length="252" mass="26625">MALTDSQLLRYARNILLADVDIKGQEALLAANVLVVGVGGLGSPIVQYLAAAGIGALTLADADYVDETNLQRQIIHTQDTVGQLKVNSAAQWVHQLNSDVSVEVISENVTSVNAKRLVANADVVVVGSDNFSSRYLLNETCYRLNTPLVSAAAIGLSGQLTSFDFRQESSACFACVYPDGQDDQVSCATAGVLGPVVGTMGSLAALEVLKIIVGFGAPLFGQLLTWDAKSLEFQKFNYAKNTACPVCHSVKA</sequence>
<keyword evidence="3" id="KW-1185">Reference proteome</keyword>
<organism evidence="2 3">
    <name type="scientific">Reinekea marina</name>
    <dbReference type="NCBI Taxonomy" id="1310421"/>
    <lineage>
        <taxon>Bacteria</taxon>
        <taxon>Pseudomonadati</taxon>
        <taxon>Pseudomonadota</taxon>
        <taxon>Gammaproteobacteria</taxon>
        <taxon>Oceanospirillales</taxon>
        <taxon>Saccharospirillaceae</taxon>
        <taxon>Reinekea</taxon>
    </lineage>
</organism>
<evidence type="ECO:0000259" key="1">
    <source>
        <dbReference type="Pfam" id="PF00899"/>
    </source>
</evidence>
<gene>
    <name evidence="2" type="ORF">ACFOND_14735</name>
</gene>
<dbReference type="SUPFAM" id="SSF69572">
    <property type="entry name" value="Activating enzymes of the ubiquitin-like proteins"/>
    <property type="match status" value="1"/>
</dbReference>
<dbReference type="InterPro" id="IPR045886">
    <property type="entry name" value="ThiF/MoeB/HesA"/>
</dbReference>
<dbReference type="PANTHER" id="PTHR10953:SF102">
    <property type="entry name" value="ADENYLYLTRANSFERASE AND SULFURTRANSFERASE MOCS3"/>
    <property type="match status" value="1"/>
</dbReference>
<comment type="caution">
    <text evidence="2">The sequence shown here is derived from an EMBL/GenBank/DDBJ whole genome shotgun (WGS) entry which is preliminary data.</text>
</comment>
<dbReference type="Pfam" id="PF00899">
    <property type="entry name" value="ThiF"/>
    <property type="match status" value="1"/>
</dbReference>
<protein>
    <submittedName>
        <fullName evidence="2">HesA/MoeB/ThiF family protein</fullName>
    </submittedName>
</protein>
<dbReference type="RefSeq" id="WP_290282487.1">
    <property type="nucleotide sequence ID" value="NZ_JAUFQI010000001.1"/>
</dbReference>
<evidence type="ECO:0000313" key="3">
    <source>
        <dbReference type="Proteomes" id="UP001595710"/>
    </source>
</evidence>
<dbReference type="Proteomes" id="UP001595710">
    <property type="component" value="Unassembled WGS sequence"/>
</dbReference>
<accession>A0ABV7WX45</accession>
<dbReference type="NCBIfam" id="NF004281">
    <property type="entry name" value="PRK05690.1"/>
    <property type="match status" value="1"/>
</dbReference>
<dbReference type="EMBL" id="JBHRYN010000060">
    <property type="protein sequence ID" value="MFC3702889.1"/>
    <property type="molecule type" value="Genomic_DNA"/>
</dbReference>
<proteinExistence type="predicted"/>
<feature type="domain" description="THIF-type NAD/FAD binding fold" evidence="1">
    <location>
        <begin position="11"/>
        <end position="246"/>
    </location>
</feature>
<dbReference type="PANTHER" id="PTHR10953">
    <property type="entry name" value="UBIQUITIN-ACTIVATING ENZYME E1"/>
    <property type="match status" value="1"/>
</dbReference>
<reference evidence="3" key="1">
    <citation type="journal article" date="2019" name="Int. J. Syst. Evol. Microbiol.">
        <title>The Global Catalogue of Microorganisms (GCM) 10K type strain sequencing project: providing services to taxonomists for standard genome sequencing and annotation.</title>
        <authorList>
            <consortium name="The Broad Institute Genomics Platform"/>
            <consortium name="The Broad Institute Genome Sequencing Center for Infectious Disease"/>
            <person name="Wu L."/>
            <person name="Ma J."/>
        </authorList>
    </citation>
    <scope>NUCLEOTIDE SEQUENCE [LARGE SCALE GENOMIC DNA]</scope>
    <source>
        <strain evidence="3">CECT 8288</strain>
    </source>
</reference>
<evidence type="ECO:0000313" key="2">
    <source>
        <dbReference type="EMBL" id="MFC3702889.1"/>
    </source>
</evidence>
<dbReference type="InterPro" id="IPR000594">
    <property type="entry name" value="ThiF_NAD_FAD-bd"/>
</dbReference>
<dbReference type="Gene3D" id="3.40.50.720">
    <property type="entry name" value="NAD(P)-binding Rossmann-like Domain"/>
    <property type="match status" value="1"/>
</dbReference>